<proteinExistence type="predicted"/>
<dbReference type="PROSITE" id="PS50035">
    <property type="entry name" value="PLD"/>
    <property type="match status" value="2"/>
</dbReference>
<name>A0A011VWE0_RUMAL</name>
<dbReference type="SMART" id="SM00155">
    <property type="entry name" value="PLDc"/>
    <property type="match status" value="2"/>
</dbReference>
<keyword evidence="4" id="KW-1185">Reference proteome</keyword>
<dbReference type="PATRIC" id="fig|1341156.4.peg.1749"/>
<dbReference type="InterPro" id="IPR025202">
    <property type="entry name" value="PLD-like_dom"/>
</dbReference>
<gene>
    <name evidence="3" type="ORF">RASY3_06650</name>
</gene>
<sequence length="448" mass="50280">MKMRLASVIIAALMLCGCGHVSDAGSKGTSAEERLSSAAEITSDVRSDESSQAVKAYIRPDMPMYLSQQHEVLERAGDRFYLLTNCRYPVYENTEVSYFPTGERFYEALLEELSKAEETIFLEYFIVRNGEMLDGILDILTEKIAAGVDVRLICDGFQQNDAFCEEMKSYGIDCRLYREPDRVSINERDHRKLAVIDGKVAFMGGANLADEYINVDSPYGRWKDAAILMRGDAVRSCTELFFEQWESGAELENCPEYLERSEPAVAEGFVMPYGESPYDGEDAAREIYLEIMDSAEDYLYITAPYLNIDDEVEDAICSAAERGVDVIVIVPGVPDKLYMELIARTHYERMVGAGVKLYRFKPGFIHSKVFVSDDHVATVGSVNLNSRSFYRDFECGAVLTNVPCIADIKADILDTLWECELITEDKIIPLTAGEEVRASMMANLNGMM</sequence>
<dbReference type="GO" id="GO:0030572">
    <property type="term" value="F:phosphatidyltransferase activity"/>
    <property type="evidence" value="ECO:0007669"/>
    <property type="project" value="UniProtKB-ARBA"/>
</dbReference>
<feature type="domain" description="PLD phosphodiesterase" evidence="2">
    <location>
        <begin position="361"/>
        <end position="388"/>
    </location>
</feature>
<feature type="signal peptide" evidence="1">
    <location>
        <begin position="1"/>
        <end position="24"/>
    </location>
</feature>
<reference evidence="3 4" key="1">
    <citation type="submission" date="2013-06" db="EMBL/GenBank/DDBJ databases">
        <title>Rumen cellulosomics: divergent fiber-degrading strategies revealed by comparative genome-wide analysis of six Ruminococcal strains.</title>
        <authorList>
            <person name="Dassa B."/>
            <person name="Borovok I."/>
            <person name="Lamed R."/>
            <person name="Flint H."/>
            <person name="Yeoman C.J."/>
            <person name="White B."/>
            <person name="Bayer E.A."/>
        </authorList>
    </citation>
    <scope>NUCLEOTIDE SEQUENCE [LARGE SCALE GENOMIC DNA]</scope>
    <source>
        <strain evidence="3 4">SY3</strain>
    </source>
</reference>
<dbReference type="Pfam" id="PF13091">
    <property type="entry name" value="PLDc_2"/>
    <property type="match status" value="2"/>
</dbReference>
<feature type="chain" id="PRO_5001465251" description="PLD phosphodiesterase domain-containing protein" evidence="1">
    <location>
        <begin position="25"/>
        <end position="448"/>
    </location>
</feature>
<accession>A0A011VWE0</accession>
<dbReference type="GO" id="GO:0032049">
    <property type="term" value="P:cardiolipin biosynthetic process"/>
    <property type="evidence" value="ECO:0007669"/>
    <property type="project" value="UniProtKB-ARBA"/>
</dbReference>
<dbReference type="EMBL" id="JEOB01000002">
    <property type="protein sequence ID" value="EXM39551.1"/>
    <property type="molecule type" value="Genomic_DNA"/>
</dbReference>
<dbReference type="SUPFAM" id="SSF56024">
    <property type="entry name" value="Phospholipase D/nuclease"/>
    <property type="match status" value="2"/>
</dbReference>
<protein>
    <recommendedName>
        <fullName evidence="2">PLD phosphodiesterase domain-containing protein</fullName>
    </recommendedName>
</protein>
<dbReference type="RefSeq" id="WP_051506362.1">
    <property type="nucleotide sequence ID" value="NZ_JEOB01000002.1"/>
</dbReference>
<dbReference type="OrthoDB" id="9762009at2"/>
<evidence type="ECO:0000313" key="4">
    <source>
        <dbReference type="Proteomes" id="UP000021369"/>
    </source>
</evidence>
<dbReference type="PANTHER" id="PTHR21248">
    <property type="entry name" value="CARDIOLIPIN SYNTHASE"/>
    <property type="match status" value="1"/>
</dbReference>
<dbReference type="PROSITE" id="PS51257">
    <property type="entry name" value="PROKAR_LIPOPROTEIN"/>
    <property type="match status" value="1"/>
</dbReference>
<dbReference type="Gene3D" id="3.30.870.10">
    <property type="entry name" value="Endonuclease Chain A"/>
    <property type="match status" value="2"/>
</dbReference>
<feature type="domain" description="PLD phosphodiesterase" evidence="2">
    <location>
        <begin position="185"/>
        <end position="212"/>
    </location>
</feature>
<evidence type="ECO:0000259" key="2">
    <source>
        <dbReference type="PROSITE" id="PS50035"/>
    </source>
</evidence>
<dbReference type="AlphaFoldDB" id="A0A011VWE0"/>
<keyword evidence="1" id="KW-0732">Signal</keyword>
<organism evidence="3 4">
    <name type="scientific">Ruminococcus albus SY3</name>
    <dbReference type="NCBI Taxonomy" id="1341156"/>
    <lineage>
        <taxon>Bacteria</taxon>
        <taxon>Bacillati</taxon>
        <taxon>Bacillota</taxon>
        <taxon>Clostridia</taxon>
        <taxon>Eubacteriales</taxon>
        <taxon>Oscillospiraceae</taxon>
        <taxon>Ruminococcus</taxon>
    </lineage>
</organism>
<dbReference type="InterPro" id="IPR001736">
    <property type="entry name" value="PLipase_D/transphosphatidylase"/>
</dbReference>
<evidence type="ECO:0000313" key="3">
    <source>
        <dbReference type="EMBL" id="EXM39551.1"/>
    </source>
</evidence>
<evidence type="ECO:0000256" key="1">
    <source>
        <dbReference type="SAM" id="SignalP"/>
    </source>
</evidence>
<comment type="caution">
    <text evidence="3">The sequence shown here is derived from an EMBL/GenBank/DDBJ whole genome shotgun (WGS) entry which is preliminary data.</text>
</comment>
<dbReference type="Proteomes" id="UP000021369">
    <property type="component" value="Unassembled WGS sequence"/>
</dbReference>
<dbReference type="PANTHER" id="PTHR21248:SF22">
    <property type="entry name" value="PHOSPHOLIPASE D"/>
    <property type="match status" value="1"/>
</dbReference>